<sequence length="235" mass="26744">MSEFFINTCNQCNKNDHDEHIVFHDNGVCRDCDTLSKSEKQQSTENSLICHSCGKLLTNEKYTYSEGIFCGDCQKIITKNNDLILQDNEDDEDDEDDNDVFGEPSMHLCDACGESIDQSSEQVYSPGIFCPDCLIGMGEAYEKKVELEHRENISKIANYIPLIFEKLKEIERNTNPAWKSLQNSLNHPLQESIYESLQGSFNESLQGSFNESMQGSFNERVYHKTDESDSSSDNV</sequence>
<protein>
    <submittedName>
        <fullName evidence="1">Uncharacterized protein</fullName>
    </submittedName>
</protein>
<accession>A0A1V0SJN5</accession>
<dbReference type="EMBL" id="KY684110">
    <property type="protein sequence ID" value="ARF11937.1"/>
    <property type="molecule type" value="Genomic_DNA"/>
</dbReference>
<name>A0A1V0SJN5_9VIRU</name>
<gene>
    <name evidence="1" type="ORF">Klosneuvirus_3_72</name>
</gene>
<organism evidence="1">
    <name type="scientific">Klosneuvirus KNV1</name>
    <dbReference type="NCBI Taxonomy" id="1977640"/>
    <lineage>
        <taxon>Viruses</taxon>
        <taxon>Varidnaviria</taxon>
        <taxon>Bamfordvirae</taxon>
        <taxon>Nucleocytoviricota</taxon>
        <taxon>Megaviricetes</taxon>
        <taxon>Imitervirales</taxon>
        <taxon>Mimiviridae</taxon>
        <taxon>Klosneuvirinae</taxon>
        <taxon>Klosneuvirus</taxon>
    </lineage>
</organism>
<evidence type="ECO:0000313" key="1">
    <source>
        <dbReference type="EMBL" id="ARF11937.1"/>
    </source>
</evidence>
<reference evidence="1" key="1">
    <citation type="journal article" date="2017" name="Science">
        <title>Giant viruses with an expanded complement of translation system components.</title>
        <authorList>
            <person name="Schulz F."/>
            <person name="Yutin N."/>
            <person name="Ivanova N.N."/>
            <person name="Ortega D.R."/>
            <person name="Lee T.K."/>
            <person name="Vierheilig J."/>
            <person name="Daims H."/>
            <person name="Horn M."/>
            <person name="Wagner M."/>
            <person name="Jensen G.J."/>
            <person name="Kyrpides N.C."/>
            <person name="Koonin E.V."/>
            <person name="Woyke T."/>
        </authorList>
    </citation>
    <scope>NUCLEOTIDE SEQUENCE</scope>
    <source>
        <strain evidence="1">KNV1</strain>
    </source>
</reference>
<proteinExistence type="predicted"/>